<evidence type="ECO:0000313" key="1">
    <source>
        <dbReference type="EMBL" id="MBB5342766.1"/>
    </source>
</evidence>
<reference evidence="1 2" key="1">
    <citation type="submission" date="2020-08" db="EMBL/GenBank/DDBJ databases">
        <title>Genomic Encyclopedia of Type Strains, Phase IV (KMG-V): Genome sequencing to study the core and pangenomes of soil and plant-associated prokaryotes.</title>
        <authorList>
            <person name="Whitman W."/>
        </authorList>
    </citation>
    <scope>NUCLEOTIDE SEQUENCE [LARGE SCALE GENOMIC DNA]</scope>
    <source>
        <strain evidence="1 2">M8US30</strain>
    </source>
</reference>
<organism evidence="1 2">
    <name type="scientific">Tunturiibacter lichenicola</name>
    <dbReference type="NCBI Taxonomy" id="2051959"/>
    <lineage>
        <taxon>Bacteria</taxon>
        <taxon>Pseudomonadati</taxon>
        <taxon>Acidobacteriota</taxon>
        <taxon>Terriglobia</taxon>
        <taxon>Terriglobales</taxon>
        <taxon>Acidobacteriaceae</taxon>
        <taxon>Tunturiibacter</taxon>
    </lineage>
</organism>
<dbReference type="Pfam" id="PF13366">
    <property type="entry name" value="PDDEXK_3"/>
    <property type="match status" value="1"/>
</dbReference>
<protein>
    <submittedName>
        <fullName evidence="1">GxxExxY protein</fullName>
    </submittedName>
</protein>
<dbReference type="InterPro" id="IPR026350">
    <property type="entry name" value="GxxExxY"/>
</dbReference>
<dbReference type="AlphaFoldDB" id="A0A7W8N3P3"/>
<evidence type="ECO:0000313" key="2">
    <source>
        <dbReference type="Proteomes" id="UP000569092"/>
    </source>
</evidence>
<dbReference type="Proteomes" id="UP000569092">
    <property type="component" value="Unassembled WGS sequence"/>
</dbReference>
<dbReference type="EMBL" id="JACHDZ010000001">
    <property type="protein sequence ID" value="MBB5342766.1"/>
    <property type="molecule type" value="Genomic_DNA"/>
</dbReference>
<comment type="caution">
    <text evidence="1">The sequence shown here is derived from an EMBL/GenBank/DDBJ whole genome shotgun (WGS) entry which is preliminary data.</text>
</comment>
<sequence>MFYEVYNELGFGFLESVYREAMRIALTQAGLEVQAEVSIPVSFRGSLVGMFRADLVVAGTVVVELKTAEAISKAHEAQVLHYLRASTMEVGLVMNFGPDARFRRVEMGNVRKKSMAASALRLAGNMGR</sequence>
<proteinExistence type="predicted"/>
<dbReference type="NCBIfam" id="TIGR04256">
    <property type="entry name" value="GxxExxY"/>
    <property type="match status" value="1"/>
</dbReference>
<name>A0A7W8N3P3_9BACT</name>
<gene>
    <name evidence="1" type="ORF">HDF10_000716</name>
</gene>
<accession>A0A7W8N3P3</accession>